<accession>A0A6L6XP52</accession>
<dbReference type="SUPFAM" id="SSF52402">
    <property type="entry name" value="Adenine nucleotide alpha hydrolases-like"/>
    <property type="match status" value="1"/>
</dbReference>
<evidence type="ECO:0000313" key="3">
    <source>
        <dbReference type="Proteomes" id="UP000473525"/>
    </source>
</evidence>
<evidence type="ECO:0000313" key="2">
    <source>
        <dbReference type="EMBL" id="MVQ49101.1"/>
    </source>
</evidence>
<sequence>MEVATGWVYGSVPPTPLPRASATPRAALDDAIRPALVAGRCYVTFSGGRDSSAVLAAATALARREGHALPVPITRVYGDLPETDESDWQRAVIDHLGLTEWIRLELGGGESDLLGPVARATLAQRGLLWPPALQTHGVLFQHLRGGSLLTGEGGDAVLGARRVTPLTGLLRTRRPDRALLKHAAYAVLPRPGRRRFARRASQASPQHRWLRPAAFEQHVRLLSADMAAEPLDYGAATRAIPRQRAFATIVHNHTAAAAEYGVRASDPLLDPRFVAALARFGGHTGLLGRTATMQALFSDVLPAAVLARTTKASFNRAHAGEATREFARTWDGSGVDEDLVDPEQLRRVWLSDRPTMATGVLLHSAWLASERAAV</sequence>
<evidence type="ECO:0000259" key="1">
    <source>
        <dbReference type="Pfam" id="PF00733"/>
    </source>
</evidence>
<organism evidence="2 3">
    <name type="scientific">Nocardioides agri</name>
    <dbReference type="NCBI Taxonomy" id="2682843"/>
    <lineage>
        <taxon>Bacteria</taxon>
        <taxon>Bacillati</taxon>
        <taxon>Actinomycetota</taxon>
        <taxon>Actinomycetes</taxon>
        <taxon>Propionibacteriales</taxon>
        <taxon>Nocardioidaceae</taxon>
        <taxon>Nocardioides</taxon>
    </lineage>
</organism>
<protein>
    <recommendedName>
        <fullName evidence="1">Asparagine synthetase domain-containing protein</fullName>
    </recommendedName>
</protein>
<dbReference type="InterPro" id="IPR014729">
    <property type="entry name" value="Rossmann-like_a/b/a_fold"/>
</dbReference>
<dbReference type="GO" id="GO:0006529">
    <property type="term" value="P:asparagine biosynthetic process"/>
    <property type="evidence" value="ECO:0007669"/>
    <property type="project" value="InterPro"/>
</dbReference>
<dbReference type="Pfam" id="PF00733">
    <property type="entry name" value="Asn_synthase"/>
    <property type="match status" value="1"/>
</dbReference>
<proteinExistence type="predicted"/>
<feature type="domain" description="Asparagine synthetase" evidence="1">
    <location>
        <begin position="25"/>
        <end position="350"/>
    </location>
</feature>
<dbReference type="AlphaFoldDB" id="A0A6L6XP52"/>
<dbReference type="InterPro" id="IPR001962">
    <property type="entry name" value="Asn_synthase"/>
</dbReference>
<comment type="caution">
    <text evidence="2">The sequence shown here is derived from an EMBL/GenBank/DDBJ whole genome shotgun (WGS) entry which is preliminary data.</text>
</comment>
<dbReference type="EMBL" id="WSEK01000004">
    <property type="protein sequence ID" value="MVQ49101.1"/>
    <property type="molecule type" value="Genomic_DNA"/>
</dbReference>
<dbReference type="Proteomes" id="UP000473525">
    <property type="component" value="Unassembled WGS sequence"/>
</dbReference>
<reference evidence="2 3" key="1">
    <citation type="submission" date="2019-12" db="EMBL/GenBank/DDBJ databases">
        <authorList>
            <person name="Huq M.A."/>
        </authorList>
    </citation>
    <scope>NUCLEOTIDE SEQUENCE [LARGE SCALE GENOMIC DNA]</scope>
    <source>
        <strain evidence="2 3">MAH-18</strain>
    </source>
</reference>
<dbReference type="Gene3D" id="3.40.50.620">
    <property type="entry name" value="HUPs"/>
    <property type="match status" value="1"/>
</dbReference>
<dbReference type="RefSeq" id="WP_157341612.1">
    <property type="nucleotide sequence ID" value="NZ_WSEK01000004.1"/>
</dbReference>
<dbReference type="GO" id="GO:0004066">
    <property type="term" value="F:asparagine synthase (glutamine-hydrolyzing) activity"/>
    <property type="evidence" value="ECO:0007669"/>
    <property type="project" value="InterPro"/>
</dbReference>
<name>A0A6L6XP52_9ACTN</name>
<gene>
    <name evidence="2" type="ORF">GON03_07895</name>
</gene>
<keyword evidence="3" id="KW-1185">Reference proteome</keyword>